<feature type="compositionally biased region" description="Basic residues" evidence="1">
    <location>
        <begin position="283"/>
        <end position="296"/>
    </location>
</feature>
<dbReference type="Proteomes" id="UP000449906">
    <property type="component" value="Unassembled WGS sequence"/>
</dbReference>
<dbReference type="InterPro" id="IPR021145">
    <property type="entry name" value="Portal_protein_SPP1_Gp6-like"/>
</dbReference>
<dbReference type="Pfam" id="PF05133">
    <property type="entry name" value="SPP1_portal"/>
    <property type="match status" value="1"/>
</dbReference>
<evidence type="ECO:0000313" key="2">
    <source>
        <dbReference type="EMBL" id="KAB2807003.1"/>
    </source>
</evidence>
<accession>A0A7J5DQP6</accession>
<evidence type="ECO:0000256" key="1">
    <source>
        <dbReference type="SAM" id="MobiDB-lite"/>
    </source>
</evidence>
<comment type="caution">
    <text evidence="2">The sequence shown here is derived from an EMBL/GenBank/DDBJ whole genome shotgun (WGS) entry which is preliminary data.</text>
</comment>
<organism evidence="2 3">
    <name type="scientific">Nocardioides simplex</name>
    <name type="common">Arthrobacter simplex</name>
    <dbReference type="NCBI Taxonomy" id="2045"/>
    <lineage>
        <taxon>Bacteria</taxon>
        <taxon>Bacillati</taxon>
        <taxon>Actinomycetota</taxon>
        <taxon>Actinomycetes</taxon>
        <taxon>Propionibacteriales</taxon>
        <taxon>Nocardioidaceae</taxon>
        <taxon>Pimelobacter</taxon>
    </lineage>
</organism>
<gene>
    <name evidence="2" type="ORF">F9L07_28565</name>
</gene>
<feature type="compositionally biased region" description="Basic and acidic residues" evidence="1">
    <location>
        <begin position="140"/>
        <end position="150"/>
    </location>
</feature>
<evidence type="ECO:0000313" key="3">
    <source>
        <dbReference type="Proteomes" id="UP000449906"/>
    </source>
</evidence>
<feature type="compositionally biased region" description="Basic and acidic residues" evidence="1">
    <location>
        <begin position="222"/>
        <end position="231"/>
    </location>
</feature>
<dbReference type="EMBL" id="WBVM01000007">
    <property type="protein sequence ID" value="KAB2807003.1"/>
    <property type="molecule type" value="Genomic_DNA"/>
</dbReference>
<name>A0A7J5DQP6_NOCSI</name>
<feature type="region of interest" description="Disordered" evidence="1">
    <location>
        <begin position="313"/>
        <end position="413"/>
    </location>
</feature>
<feature type="compositionally biased region" description="Basic and acidic residues" evidence="1">
    <location>
        <begin position="166"/>
        <end position="175"/>
    </location>
</feature>
<dbReference type="AlphaFoldDB" id="A0A7J5DQP6"/>
<feature type="compositionally biased region" description="Basic and acidic residues" evidence="1">
    <location>
        <begin position="185"/>
        <end position="198"/>
    </location>
</feature>
<feature type="compositionally biased region" description="Pro residues" evidence="1">
    <location>
        <begin position="383"/>
        <end position="394"/>
    </location>
</feature>
<feature type="compositionally biased region" description="Basic and acidic residues" evidence="1">
    <location>
        <begin position="333"/>
        <end position="342"/>
    </location>
</feature>
<reference evidence="2 3" key="1">
    <citation type="submission" date="2019-09" db="EMBL/GenBank/DDBJ databases">
        <title>Pimelobacter sp. isolated from Paulinella.</title>
        <authorList>
            <person name="Jeong S.E."/>
        </authorList>
    </citation>
    <scope>NUCLEOTIDE SEQUENCE [LARGE SCALE GENOMIC DNA]</scope>
    <source>
        <strain evidence="2 3">Pch-N</strain>
    </source>
</reference>
<protein>
    <submittedName>
        <fullName evidence="2">Phage portal protein</fullName>
    </submittedName>
</protein>
<sequence length="413" mass="45866">MIFGRAFMSVGTNEDDPDLPLVRVESPRQMAAIIDTRKERIEAAARFYRKDGDRGSQARATLFKPNETIQVERGPEGKWIEVDRDDHKLGAVPIVMHLNRRLSGSWSGESQMTDIIPVVDSAARSLTNLPVRPGGPRRTAHVDRRCAEGRLRRRARQADPTVRGLLRRDPHDRERRRQGRSAHGRRPEELRDVDERVPHGGVSQHRVPGAVLRAQHHQPAGRGRDPSRRGQADPVGGGTERAGRHVAGLGRRAGDAVRHRRVGEGQPCPGRVVRPGHPDRGAAHGRRHQGRRQRHPVPRRCLGRARLVRAPQGEGARLLLAPGSRAGRSVGGPDRRRAAEGRRCHRSCRGRVATTALSSGSPSAAYEQSARLSGAPRHHGRPRPPQLPHSPPTSWPRRWRLRGPWPAKPAAMR</sequence>
<proteinExistence type="predicted"/>
<feature type="region of interest" description="Disordered" evidence="1">
    <location>
        <begin position="128"/>
        <end position="296"/>
    </location>
</feature>